<dbReference type="RefSeq" id="WP_345607279.1">
    <property type="nucleotide sequence ID" value="NZ_BAABJO010000017.1"/>
</dbReference>
<evidence type="ECO:0000313" key="2">
    <source>
        <dbReference type="Proteomes" id="UP001500804"/>
    </source>
</evidence>
<dbReference type="Proteomes" id="UP001500804">
    <property type="component" value="Unassembled WGS sequence"/>
</dbReference>
<proteinExistence type="predicted"/>
<keyword evidence="2" id="KW-1185">Reference proteome</keyword>
<name>A0ABP9NP52_9PSEU</name>
<accession>A0ABP9NP52</accession>
<dbReference type="EMBL" id="BAABJO010000017">
    <property type="protein sequence ID" value="GAA5127623.1"/>
    <property type="molecule type" value="Genomic_DNA"/>
</dbReference>
<evidence type="ECO:0000313" key="1">
    <source>
        <dbReference type="EMBL" id="GAA5127623.1"/>
    </source>
</evidence>
<protein>
    <submittedName>
        <fullName evidence="1">Uncharacterized protein</fullName>
    </submittedName>
</protein>
<organism evidence="1 2">
    <name type="scientific">Pseudonocardia adelaidensis</name>
    <dbReference type="NCBI Taxonomy" id="648754"/>
    <lineage>
        <taxon>Bacteria</taxon>
        <taxon>Bacillati</taxon>
        <taxon>Actinomycetota</taxon>
        <taxon>Actinomycetes</taxon>
        <taxon>Pseudonocardiales</taxon>
        <taxon>Pseudonocardiaceae</taxon>
        <taxon>Pseudonocardia</taxon>
    </lineage>
</organism>
<reference evidence="2" key="1">
    <citation type="journal article" date="2019" name="Int. J. Syst. Evol. Microbiol.">
        <title>The Global Catalogue of Microorganisms (GCM) 10K type strain sequencing project: providing services to taxonomists for standard genome sequencing and annotation.</title>
        <authorList>
            <consortium name="The Broad Institute Genomics Platform"/>
            <consortium name="The Broad Institute Genome Sequencing Center for Infectious Disease"/>
            <person name="Wu L."/>
            <person name="Ma J."/>
        </authorList>
    </citation>
    <scope>NUCLEOTIDE SEQUENCE [LARGE SCALE GENOMIC DNA]</scope>
    <source>
        <strain evidence="2">JCM 18302</strain>
    </source>
</reference>
<comment type="caution">
    <text evidence="1">The sequence shown here is derived from an EMBL/GenBank/DDBJ whole genome shotgun (WGS) entry which is preliminary data.</text>
</comment>
<gene>
    <name evidence="1" type="ORF">GCM10023320_45270</name>
</gene>
<sequence>MITSRWHVGFTPTELPSPSTPLLFVAELPGDWEEWLRRAEVVPGTPFLWSPTLEYNIEK</sequence>